<feature type="region of interest" description="Disordered" evidence="1">
    <location>
        <begin position="42"/>
        <end position="112"/>
    </location>
</feature>
<reference evidence="2 3" key="1">
    <citation type="submission" date="2020-09" db="EMBL/GenBank/DDBJ databases">
        <title>De no assembly of potato wild relative species, Solanum commersonii.</title>
        <authorList>
            <person name="Cho K."/>
        </authorList>
    </citation>
    <scope>NUCLEOTIDE SEQUENCE [LARGE SCALE GENOMIC DNA]</scope>
    <source>
        <strain evidence="2">LZ3.2</strain>
        <tissue evidence="2">Leaf</tissue>
    </source>
</reference>
<dbReference type="EMBL" id="JACXVP010000010">
    <property type="protein sequence ID" value="KAG5580562.1"/>
    <property type="molecule type" value="Genomic_DNA"/>
</dbReference>
<accession>A0A9J5WXR0</accession>
<sequence length="141" mass="15765">MLFSRMAYLDLFAPYMHNIEEKLVNIHIITQKINCTQTRRLSRGAKSVSPKGLAQNFQQVGDGRSLSANANSFRRARANPAKGPVQKGLGRPQASRRKSQNQSSNNKITEWFGELNPARQAPQLLKFNPANPENEIKACTS</sequence>
<name>A0A9J5WXR0_SOLCO</name>
<dbReference type="Proteomes" id="UP000824120">
    <property type="component" value="Chromosome 10"/>
</dbReference>
<evidence type="ECO:0000313" key="3">
    <source>
        <dbReference type="Proteomes" id="UP000824120"/>
    </source>
</evidence>
<comment type="caution">
    <text evidence="2">The sequence shown here is derived from an EMBL/GenBank/DDBJ whole genome shotgun (WGS) entry which is preliminary data.</text>
</comment>
<feature type="compositionally biased region" description="Low complexity" evidence="1">
    <location>
        <begin position="64"/>
        <end position="73"/>
    </location>
</feature>
<proteinExistence type="predicted"/>
<dbReference type="AlphaFoldDB" id="A0A9J5WXR0"/>
<organism evidence="2 3">
    <name type="scientific">Solanum commersonii</name>
    <name type="common">Commerson's wild potato</name>
    <name type="synonym">Commerson's nightshade</name>
    <dbReference type="NCBI Taxonomy" id="4109"/>
    <lineage>
        <taxon>Eukaryota</taxon>
        <taxon>Viridiplantae</taxon>
        <taxon>Streptophyta</taxon>
        <taxon>Embryophyta</taxon>
        <taxon>Tracheophyta</taxon>
        <taxon>Spermatophyta</taxon>
        <taxon>Magnoliopsida</taxon>
        <taxon>eudicotyledons</taxon>
        <taxon>Gunneridae</taxon>
        <taxon>Pentapetalae</taxon>
        <taxon>asterids</taxon>
        <taxon>lamiids</taxon>
        <taxon>Solanales</taxon>
        <taxon>Solanaceae</taxon>
        <taxon>Solanoideae</taxon>
        <taxon>Solaneae</taxon>
        <taxon>Solanum</taxon>
    </lineage>
</organism>
<gene>
    <name evidence="2" type="ORF">H5410_051189</name>
</gene>
<protein>
    <submittedName>
        <fullName evidence="2">Uncharacterized protein</fullName>
    </submittedName>
</protein>
<evidence type="ECO:0000256" key="1">
    <source>
        <dbReference type="SAM" id="MobiDB-lite"/>
    </source>
</evidence>
<keyword evidence="3" id="KW-1185">Reference proteome</keyword>
<evidence type="ECO:0000313" key="2">
    <source>
        <dbReference type="EMBL" id="KAG5580562.1"/>
    </source>
</evidence>